<sequence>MSTRTAATSAANSPHSTSTRSVNRWFRIRYLAVVVIVAWAAYRLWHVEMPQLRALQHQQQTLQTKLTALQQQQTQLKTQVKEYQSKAFIAQYASQNLHLVLPGQVPFTIPAKH</sequence>
<keyword evidence="3" id="KW-0132">Cell division</keyword>
<protein>
    <submittedName>
        <fullName evidence="3">Cell division protein FtsB</fullName>
    </submittedName>
</protein>
<evidence type="ECO:0000313" key="4">
    <source>
        <dbReference type="Proteomes" id="UP001232973"/>
    </source>
</evidence>
<evidence type="ECO:0000256" key="2">
    <source>
        <dbReference type="SAM" id="Phobius"/>
    </source>
</evidence>
<keyword evidence="4" id="KW-1185">Reference proteome</keyword>
<evidence type="ECO:0000313" key="3">
    <source>
        <dbReference type="EMBL" id="MDQ0190148.1"/>
    </source>
</evidence>
<feature type="transmembrane region" description="Helical" evidence="2">
    <location>
        <begin position="28"/>
        <end position="45"/>
    </location>
</feature>
<dbReference type="InterPro" id="IPR007060">
    <property type="entry name" value="FtsL/DivIC"/>
</dbReference>
<proteinExistence type="predicted"/>
<accession>A0ABT9XIK5</accession>
<keyword evidence="1" id="KW-0175">Coiled coil</keyword>
<dbReference type="GO" id="GO:0051301">
    <property type="term" value="P:cell division"/>
    <property type="evidence" value="ECO:0007669"/>
    <property type="project" value="UniProtKB-KW"/>
</dbReference>
<keyword evidence="2" id="KW-0812">Transmembrane</keyword>
<keyword evidence="2" id="KW-0472">Membrane</keyword>
<keyword evidence="3" id="KW-0131">Cell cycle</keyword>
<comment type="caution">
    <text evidence="3">The sequence shown here is derived from an EMBL/GenBank/DDBJ whole genome shotgun (WGS) entry which is preliminary data.</text>
</comment>
<reference evidence="3 4" key="1">
    <citation type="submission" date="2023-07" db="EMBL/GenBank/DDBJ databases">
        <title>Genomic Encyclopedia of Type Strains, Phase IV (KMG-IV): sequencing the most valuable type-strain genomes for metagenomic binning, comparative biology and taxonomic classification.</title>
        <authorList>
            <person name="Goeker M."/>
        </authorList>
    </citation>
    <scope>NUCLEOTIDE SEQUENCE [LARGE SCALE GENOMIC DNA]</scope>
    <source>
        <strain evidence="3 4">DSM 4006</strain>
    </source>
</reference>
<dbReference type="Proteomes" id="UP001232973">
    <property type="component" value="Unassembled WGS sequence"/>
</dbReference>
<name>A0ABT9XIK5_9BACL</name>
<keyword evidence="2" id="KW-1133">Transmembrane helix</keyword>
<dbReference type="EMBL" id="JAUSTP010000015">
    <property type="protein sequence ID" value="MDQ0190148.1"/>
    <property type="molecule type" value="Genomic_DNA"/>
</dbReference>
<organism evidence="3 4">
    <name type="scientific">Alicyclobacillus cycloheptanicus</name>
    <dbReference type="NCBI Taxonomy" id="1457"/>
    <lineage>
        <taxon>Bacteria</taxon>
        <taxon>Bacillati</taxon>
        <taxon>Bacillota</taxon>
        <taxon>Bacilli</taxon>
        <taxon>Bacillales</taxon>
        <taxon>Alicyclobacillaceae</taxon>
        <taxon>Alicyclobacillus</taxon>
    </lineage>
</organism>
<feature type="coiled-coil region" evidence="1">
    <location>
        <begin position="52"/>
        <end position="86"/>
    </location>
</feature>
<evidence type="ECO:0000256" key="1">
    <source>
        <dbReference type="SAM" id="Coils"/>
    </source>
</evidence>
<dbReference type="RefSeq" id="WP_274457394.1">
    <property type="nucleotide sequence ID" value="NZ_CP067097.1"/>
</dbReference>
<gene>
    <name evidence="3" type="ORF">J2S03_002011</name>
</gene>
<dbReference type="Pfam" id="PF04977">
    <property type="entry name" value="DivIC"/>
    <property type="match status" value="1"/>
</dbReference>